<gene>
    <name evidence="2" type="ORF">ES288_D02G179500v1</name>
</gene>
<dbReference type="AlphaFoldDB" id="A0A5D2DI61"/>
<accession>A0A5D2DI61</accession>
<name>A0A5D2DI61_GOSDA</name>
<proteinExistence type="predicted"/>
<keyword evidence="1" id="KW-0812">Transmembrane</keyword>
<protein>
    <submittedName>
        <fullName evidence="2">Uncharacterized protein</fullName>
    </submittedName>
</protein>
<reference evidence="2 3" key="1">
    <citation type="submission" date="2019-06" db="EMBL/GenBank/DDBJ databases">
        <title>WGS assembly of Gossypium darwinii.</title>
        <authorList>
            <person name="Chen Z.J."/>
            <person name="Sreedasyam A."/>
            <person name="Ando A."/>
            <person name="Song Q."/>
            <person name="De L."/>
            <person name="Hulse-Kemp A."/>
            <person name="Ding M."/>
            <person name="Ye W."/>
            <person name="Kirkbride R."/>
            <person name="Jenkins J."/>
            <person name="Plott C."/>
            <person name="Lovell J."/>
            <person name="Lin Y.-M."/>
            <person name="Vaughn R."/>
            <person name="Liu B."/>
            <person name="Li W."/>
            <person name="Simpson S."/>
            <person name="Scheffler B."/>
            <person name="Saski C."/>
            <person name="Grover C."/>
            <person name="Hu G."/>
            <person name="Conover J."/>
            <person name="Carlson J."/>
            <person name="Shu S."/>
            <person name="Boston L."/>
            <person name="Williams M."/>
            <person name="Peterson D."/>
            <person name="Mcgee K."/>
            <person name="Jones D."/>
            <person name="Wendel J."/>
            <person name="Stelly D."/>
            <person name="Grimwood J."/>
            <person name="Schmutz J."/>
        </authorList>
    </citation>
    <scope>NUCLEOTIDE SEQUENCE [LARGE SCALE GENOMIC DNA]</scope>
    <source>
        <strain evidence="2">1808015.09</strain>
    </source>
</reference>
<dbReference type="EMBL" id="CM017702">
    <property type="protein sequence ID" value="TYG79966.1"/>
    <property type="molecule type" value="Genomic_DNA"/>
</dbReference>
<keyword evidence="1" id="KW-1133">Transmembrane helix</keyword>
<evidence type="ECO:0000256" key="1">
    <source>
        <dbReference type="SAM" id="Phobius"/>
    </source>
</evidence>
<evidence type="ECO:0000313" key="3">
    <source>
        <dbReference type="Proteomes" id="UP000323506"/>
    </source>
</evidence>
<feature type="transmembrane region" description="Helical" evidence="1">
    <location>
        <begin position="22"/>
        <end position="41"/>
    </location>
</feature>
<dbReference type="Proteomes" id="UP000323506">
    <property type="component" value="Chromosome D02"/>
</dbReference>
<sequence>MIVATHHTIVVPNLSPIYDNRGALLELMHVFQVWGCVLAWLPKSIRGILYQISKFPFFLLLLVIWCFDSPYDLFPHCLH</sequence>
<evidence type="ECO:0000313" key="2">
    <source>
        <dbReference type="EMBL" id="TYG79966.1"/>
    </source>
</evidence>
<keyword evidence="3" id="KW-1185">Reference proteome</keyword>
<keyword evidence="1" id="KW-0472">Membrane</keyword>
<organism evidence="2 3">
    <name type="scientific">Gossypium darwinii</name>
    <name type="common">Darwin's cotton</name>
    <name type="synonym">Gossypium barbadense var. darwinii</name>
    <dbReference type="NCBI Taxonomy" id="34276"/>
    <lineage>
        <taxon>Eukaryota</taxon>
        <taxon>Viridiplantae</taxon>
        <taxon>Streptophyta</taxon>
        <taxon>Embryophyta</taxon>
        <taxon>Tracheophyta</taxon>
        <taxon>Spermatophyta</taxon>
        <taxon>Magnoliopsida</taxon>
        <taxon>eudicotyledons</taxon>
        <taxon>Gunneridae</taxon>
        <taxon>Pentapetalae</taxon>
        <taxon>rosids</taxon>
        <taxon>malvids</taxon>
        <taxon>Malvales</taxon>
        <taxon>Malvaceae</taxon>
        <taxon>Malvoideae</taxon>
        <taxon>Gossypium</taxon>
    </lineage>
</organism>
<feature type="transmembrane region" description="Helical" evidence="1">
    <location>
        <begin position="48"/>
        <end position="65"/>
    </location>
</feature>